<evidence type="ECO:0000256" key="2">
    <source>
        <dbReference type="ARBA" id="ARBA00022970"/>
    </source>
</evidence>
<keyword evidence="11" id="KW-1133">Transmembrane helix</keyword>
<dbReference type="GO" id="GO:0089718">
    <property type="term" value="P:amino acid import across plasma membrane"/>
    <property type="evidence" value="ECO:0007669"/>
    <property type="project" value="TreeGrafter"/>
</dbReference>
<evidence type="ECO:0000256" key="9">
    <source>
        <dbReference type="RuleBase" id="RU003732"/>
    </source>
</evidence>
<feature type="transmembrane region" description="Helical" evidence="11">
    <location>
        <begin position="341"/>
        <end position="366"/>
    </location>
</feature>
<dbReference type="OrthoDB" id="6581954at2759"/>
<dbReference type="EMBL" id="CAJVCH010000001">
    <property type="protein sequence ID" value="CAG7629273.1"/>
    <property type="molecule type" value="Genomic_DNA"/>
</dbReference>
<feature type="transmembrane region" description="Helical" evidence="11">
    <location>
        <begin position="507"/>
        <end position="529"/>
    </location>
</feature>
<feature type="compositionally biased region" description="Polar residues" evidence="10">
    <location>
        <begin position="68"/>
        <end position="82"/>
    </location>
</feature>
<feature type="transmembrane region" description="Helical" evidence="11">
    <location>
        <begin position="110"/>
        <end position="128"/>
    </location>
</feature>
<organism evidence="12 13">
    <name type="scientific">Allacma fusca</name>
    <dbReference type="NCBI Taxonomy" id="39272"/>
    <lineage>
        <taxon>Eukaryota</taxon>
        <taxon>Metazoa</taxon>
        <taxon>Ecdysozoa</taxon>
        <taxon>Arthropoda</taxon>
        <taxon>Hexapoda</taxon>
        <taxon>Collembola</taxon>
        <taxon>Symphypleona</taxon>
        <taxon>Sminthuridae</taxon>
        <taxon>Allacma</taxon>
    </lineage>
</organism>
<comment type="caution">
    <text evidence="12">The sequence shown here is derived from an EMBL/GenBank/DDBJ whole genome shotgun (WGS) entry which is preliminary data.</text>
</comment>
<comment type="function">
    <text evidence="7">Unusual broad substrate spectrum amino acid:sodium cotransporter that promotes absorption of the D isomers of essential amino acids. Neutral amino acids are the preferred substrates, especially methionine and phenylalanine.</text>
</comment>
<feature type="binding site" evidence="8">
    <location>
        <position position="119"/>
    </location>
    <ligand>
        <name>Na(+)</name>
        <dbReference type="ChEBI" id="CHEBI:29101"/>
        <label>1</label>
    </ligand>
</feature>
<gene>
    <name evidence="12" type="ORF">AFUS01_LOCUS40</name>
</gene>
<dbReference type="PROSITE" id="PS50267">
    <property type="entry name" value="NA_NEUROTRAN_SYMP_3"/>
    <property type="match status" value="1"/>
</dbReference>
<dbReference type="GO" id="GO:0015179">
    <property type="term" value="F:L-amino acid transmembrane transporter activity"/>
    <property type="evidence" value="ECO:0007669"/>
    <property type="project" value="TreeGrafter"/>
</dbReference>
<keyword evidence="9" id="KW-0769">Symport</keyword>
<evidence type="ECO:0000256" key="3">
    <source>
        <dbReference type="ARBA" id="ARBA00023053"/>
    </source>
</evidence>
<dbReference type="PROSITE" id="PS00610">
    <property type="entry name" value="NA_NEUROTRAN_SYMP_1"/>
    <property type="match status" value="1"/>
</dbReference>
<feature type="binding site" evidence="8">
    <location>
        <position position="352"/>
    </location>
    <ligand>
        <name>Na(+)</name>
        <dbReference type="ChEBI" id="CHEBI:29101"/>
        <label>2</label>
    </ligand>
</feature>
<feature type="transmembrane region" description="Helical" evidence="11">
    <location>
        <begin position="182"/>
        <end position="209"/>
    </location>
</feature>
<feature type="transmembrane region" description="Helical" evidence="11">
    <location>
        <begin position="269"/>
        <end position="290"/>
    </location>
</feature>
<keyword evidence="9" id="KW-0813">Transport</keyword>
<feature type="transmembrane region" description="Helical" evidence="11">
    <location>
        <begin position="302"/>
        <end position="329"/>
    </location>
</feature>
<evidence type="ECO:0000313" key="13">
    <source>
        <dbReference type="Proteomes" id="UP000708208"/>
    </source>
</evidence>
<dbReference type="PANTHER" id="PTHR11616:SF321">
    <property type="entry name" value="SODIUM-DEPENDENT NUTRIENT AMINO ACID TRANSPORTER 1-RELATED"/>
    <property type="match status" value="1"/>
</dbReference>
<reference evidence="12" key="1">
    <citation type="submission" date="2021-06" db="EMBL/GenBank/DDBJ databases">
        <authorList>
            <person name="Hodson N. C."/>
            <person name="Mongue J. A."/>
            <person name="Jaron S. K."/>
        </authorList>
    </citation>
    <scope>NUCLEOTIDE SEQUENCE</scope>
</reference>
<name>A0A8J2NKN4_9HEXA</name>
<dbReference type="GO" id="GO:0005886">
    <property type="term" value="C:plasma membrane"/>
    <property type="evidence" value="ECO:0007669"/>
    <property type="project" value="TreeGrafter"/>
</dbReference>
<feature type="transmembrane region" description="Helical" evidence="11">
    <location>
        <begin position="140"/>
        <end position="161"/>
    </location>
</feature>
<evidence type="ECO:0000256" key="8">
    <source>
        <dbReference type="PIRSR" id="PIRSR600175-1"/>
    </source>
</evidence>
<feature type="binding site" evidence="8">
    <location>
        <position position="123"/>
    </location>
    <ligand>
        <name>Na(+)</name>
        <dbReference type="ChEBI" id="CHEBI:29101"/>
        <label>1</label>
    </ligand>
</feature>
<sequence length="651" mass="72232">MSRNKSEAQLSGMDQAMENGVVNPAFQNDTEDNLNVSMTSINLGSEYDHTINITKEPNLHNGLQEVSLNTKPSSENSAQSKQAWKEDNTKTGNDKTGDPERDQWDKPIEFLLSCISMSVGLGNIWRFPFTCYENGGGCFLIVYLIVLTLVGRPIYFLELVIGQFSSSGPIQVWKMVPVLKGVGYGQMIGATCVVSFYVSIMGLTVFFFFASLQSALPWSVCDETWAGECNENKTASITHPNTSLSQLYFGNEVLKQKGSIDDGIGMPEWRLTLCLLFSWMVIFLVLFKGVKSSGKSAYFTSLFPYVVIFILLIRGVTLEGAWTGITYFIVPQWDRLYDIKIWYAAVGQCFLSLGTGFGIITMLSSYNSFNRNIYKDAMIISAADTFTSMLAGVTIFAILGNLAHELNVDISEVVDAGPGLAFESLPYAIAQFSWVPQIFSLLFFFMLFTIGLGSACSLANAVVTVIADEFPSTKRWILVAGICVGGFLFGLIYVTPGGQFMVTLVDYYGVSFLLYVMAVLEVVGVAWFYGMDNICRDVEFMLNMKLSFYWIFCWKYLVPVALTAILVYSVITAGTLQHNGVDFPESALLSGRIMATVSLLLIPICAIHAICKRKEDTWGKKIIHSFSPASSWGPQDAGKKAEWERYKEKLN</sequence>
<dbReference type="GO" id="GO:0005283">
    <property type="term" value="F:amino acid:sodium symporter activity"/>
    <property type="evidence" value="ECO:0007669"/>
    <property type="project" value="TreeGrafter"/>
</dbReference>
<keyword evidence="6" id="KW-0739">Sodium transport</keyword>
<evidence type="ECO:0000256" key="1">
    <source>
        <dbReference type="ARBA" id="ARBA00006459"/>
    </source>
</evidence>
<evidence type="ECO:0000256" key="5">
    <source>
        <dbReference type="ARBA" id="ARBA00023180"/>
    </source>
</evidence>
<accession>A0A8J2NKN4</accession>
<dbReference type="CDD" id="cd10324">
    <property type="entry name" value="SLC6sbd"/>
    <property type="match status" value="1"/>
</dbReference>
<feature type="transmembrane region" description="Helical" evidence="11">
    <location>
        <begin position="438"/>
        <end position="463"/>
    </location>
</feature>
<dbReference type="GO" id="GO:0046872">
    <property type="term" value="F:metal ion binding"/>
    <property type="evidence" value="ECO:0007669"/>
    <property type="project" value="UniProtKB-KW"/>
</dbReference>
<dbReference type="Proteomes" id="UP000708208">
    <property type="component" value="Unassembled WGS sequence"/>
</dbReference>
<feature type="transmembrane region" description="Helical" evidence="11">
    <location>
        <begin position="475"/>
        <end position="495"/>
    </location>
</feature>
<keyword evidence="3 8" id="KW-0915">Sodium</keyword>
<dbReference type="InterPro" id="IPR000175">
    <property type="entry name" value="Na/ntran_symport"/>
</dbReference>
<proteinExistence type="inferred from homology"/>
<feature type="binding site" evidence="8">
    <location>
        <position position="454"/>
    </location>
    <ligand>
        <name>Na(+)</name>
        <dbReference type="ChEBI" id="CHEBI:29101"/>
        <label>1</label>
    </ligand>
</feature>
<evidence type="ECO:0000256" key="10">
    <source>
        <dbReference type="SAM" id="MobiDB-lite"/>
    </source>
</evidence>
<keyword evidence="5" id="KW-0325">Glycoprotein</keyword>
<keyword evidence="4" id="KW-0406">Ion transport</keyword>
<dbReference type="PROSITE" id="PS00754">
    <property type="entry name" value="NA_NEUROTRAN_SYMP_2"/>
    <property type="match status" value="1"/>
</dbReference>
<evidence type="ECO:0000256" key="4">
    <source>
        <dbReference type="ARBA" id="ARBA00023065"/>
    </source>
</evidence>
<evidence type="ECO:0000256" key="6">
    <source>
        <dbReference type="ARBA" id="ARBA00023201"/>
    </source>
</evidence>
<dbReference type="PANTHER" id="PTHR11616">
    <property type="entry name" value="SODIUM/CHLORIDE DEPENDENT TRANSPORTER"/>
    <property type="match status" value="1"/>
</dbReference>
<feature type="transmembrane region" description="Helical" evidence="11">
    <location>
        <begin position="591"/>
        <end position="611"/>
    </location>
</feature>
<keyword evidence="2" id="KW-0029">Amino-acid transport</keyword>
<protein>
    <recommendedName>
        <fullName evidence="9">Transporter</fullName>
    </recommendedName>
</protein>
<keyword evidence="11" id="KW-0472">Membrane</keyword>
<keyword evidence="8" id="KW-0479">Metal-binding</keyword>
<feature type="region of interest" description="Disordered" evidence="10">
    <location>
        <begin position="68"/>
        <end position="102"/>
    </location>
</feature>
<feature type="transmembrane region" description="Helical" evidence="11">
    <location>
        <begin position="378"/>
        <end position="399"/>
    </location>
</feature>
<comment type="similarity">
    <text evidence="1 9">Belongs to the sodium:neurotransmitter symporter (SNF) (TC 2.A.22) family.</text>
</comment>
<feature type="compositionally biased region" description="Basic and acidic residues" evidence="10">
    <location>
        <begin position="83"/>
        <end position="102"/>
    </location>
</feature>
<keyword evidence="13" id="KW-1185">Reference proteome</keyword>
<dbReference type="Pfam" id="PF00209">
    <property type="entry name" value="SNF"/>
    <property type="match status" value="1"/>
</dbReference>
<evidence type="ECO:0000256" key="7">
    <source>
        <dbReference type="ARBA" id="ARBA00037785"/>
    </source>
</evidence>
<keyword evidence="9 11" id="KW-0812">Transmembrane</keyword>
<feature type="transmembrane region" description="Helical" evidence="11">
    <location>
        <begin position="549"/>
        <end position="571"/>
    </location>
</feature>
<evidence type="ECO:0000256" key="11">
    <source>
        <dbReference type="SAM" id="Phobius"/>
    </source>
</evidence>
<evidence type="ECO:0000313" key="12">
    <source>
        <dbReference type="EMBL" id="CAG7629273.1"/>
    </source>
</evidence>
<dbReference type="AlphaFoldDB" id="A0A8J2NKN4"/>